<organism evidence="2 3">
    <name type="scientific">Liparis tanakae</name>
    <name type="common">Tanaka's snailfish</name>
    <dbReference type="NCBI Taxonomy" id="230148"/>
    <lineage>
        <taxon>Eukaryota</taxon>
        <taxon>Metazoa</taxon>
        <taxon>Chordata</taxon>
        <taxon>Craniata</taxon>
        <taxon>Vertebrata</taxon>
        <taxon>Euteleostomi</taxon>
        <taxon>Actinopterygii</taxon>
        <taxon>Neopterygii</taxon>
        <taxon>Teleostei</taxon>
        <taxon>Neoteleostei</taxon>
        <taxon>Acanthomorphata</taxon>
        <taxon>Eupercaria</taxon>
        <taxon>Perciformes</taxon>
        <taxon>Cottioidei</taxon>
        <taxon>Cottales</taxon>
        <taxon>Liparidae</taxon>
        <taxon>Liparis</taxon>
    </lineage>
</organism>
<sequence length="250" mass="26993">MHPCIVFLRSVIAAEPSAVFSLNGAFQSAEPSHNTKEAASHGPAVPSPSPPCLPQPRGHTGAWSHPSRRVLPKRTTALTGGPSSVQTEELPPFAREGRQAVGEAGGSAGVSRSRSPVHSGAPLRIQAGMCPPSEPAGTRIVRHVSGPSRHKQMFFRVLLFRFRGPASGTRCQASLWHGVMEGWKDRAYYQSANGIEGCYPQTVRLSPMRSIVEPKSRRASISQEGDGSRMLEPALIRWWHATLLGNCSLH</sequence>
<accession>A0A4Z2H3D5</accession>
<evidence type="ECO:0000256" key="1">
    <source>
        <dbReference type="SAM" id="MobiDB-lite"/>
    </source>
</evidence>
<feature type="region of interest" description="Disordered" evidence="1">
    <location>
        <begin position="31"/>
        <end position="134"/>
    </location>
</feature>
<feature type="compositionally biased region" description="Polar residues" evidence="1">
    <location>
        <begin position="76"/>
        <end position="87"/>
    </location>
</feature>
<reference evidence="2 3" key="1">
    <citation type="submission" date="2019-03" db="EMBL/GenBank/DDBJ databases">
        <title>First draft genome of Liparis tanakae, snailfish: a comprehensive survey of snailfish specific genes.</title>
        <authorList>
            <person name="Kim W."/>
            <person name="Song I."/>
            <person name="Jeong J.-H."/>
            <person name="Kim D."/>
            <person name="Kim S."/>
            <person name="Ryu S."/>
            <person name="Song J.Y."/>
            <person name="Lee S.K."/>
        </authorList>
    </citation>
    <scope>NUCLEOTIDE SEQUENCE [LARGE SCALE GENOMIC DNA]</scope>
    <source>
        <tissue evidence="2">Muscle</tissue>
    </source>
</reference>
<protein>
    <submittedName>
        <fullName evidence="2">Uncharacterized protein</fullName>
    </submittedName>
</protein>
<proteinExistence type="predicted"/>
<dbReference type="Proteomes" id="UP000314294">
    <property type="component" value="Unassembled WGS sequence"/>
</dbReference>
<keyword evidence="3" id="KW-1185">Reference proteome</keyword>
<evidence type="ECO:0000313" key="3">
    <source>
        <dbReference type="Proteomes" id="UP000314294"/>
    </source>
</evidence>
<gene>
    <name evidence="2" type="ORF">EYF80_029832</name>
</gene>
<feature type="compositionally biased region" description="Pro residues" evidence="1">
    <location>
        <begin position="45"/>
        <end position="54"/>
    </location>
</feature>
<dbReference type="AlphaFoldDB" id="A0A4Z2H3D5"/>
<dbReference type="EMBL" id="SRLO01000343">
    <property type="protein sequence ID" value="TNN59990.1"/>
    <property type="molecule type" value="Genomic_DNA"/>
</dbReference>
<name>A0A4Z2H3D5_9TELE</name>
<comment type="caution">
    <text evidence="2">The sequence shown here is derived from an EMBL/GenBank/DDBJ whole genome shotgun (WGS) entry which is preliminary data.</text>
</comment>
<evidence type="ECO:0000313" key="2">
    <source>
        <dbReference type="EMBL" id="TNN59990.1"/>
    </source>
</evidence>